<keyword evidence="2" id="KW-1133">Transmembrane helix</keyword>
<accession>A0ABP8V1G0</accession>
<evidence type="ECO:0000313" key="3">
    <source>
        <dbReference type="EMBL" id="GAA4649268.1"/>
    </source>
</evidence>
<feature type="region of interest" description="Disordered" evidence="1">
    <location>
        <begin position="36"/>
        <end position="57"/>
    </location>
</feature>
<proteinExistence type="predicted"/>
<feature type="compositionally biased region" description="Basic and acidic residues" evidence="1">
    <location>
        <begin position="45"/>
        <end position="54"/>
    </location>
</feature>
<dbReference type="RefSeq" id="WP_345195056.1">
    <property type="nucleotide sequence ID" value="NZ_BAABFL010000128.1"/>
</dbReference>
<dbReference type="Proteomes" id="UP001500604">
    <property type="component" value="Unassembled WGS sequence"/>
</dbReference>
<keyword evidence="4" id="KW-1185">Reference proteome</keyword>
<comment type="caution">
    <text evidence="3">The sequence shown here is derived from an EMBL/GenBank/DDBJ whole genome shotgun (WGS) entry which is preliminary data.</text>
</comment>
<organism evidence="3 4">
    <name type="scientific">Kistimonas scapharcae</name>
    <dbReference type="NCBI Taxonomy" id="1036133"/>
    <lineage>
        <taxon>Bacteria</taxon>
        <taxon>Pseudomonadati</taxon>
        <taxon>Pseudomonadota</taxon>
        <taxon>Gammaproteobacteria</taxon>
        <taxon>Oceanospirillales</taxon>
        <taxon>Endozoicomonadaceae</taxon>
        <taxon>Kistimonas</taxon>
    </lineage>
</organism>
<evidence type="ECO:0000256" key="1">
    <source>
        <dbReference type="SAM" id="MobiDB-lite"/>
    </source>
</evidence>
<reference evidence="4" key="1">
    <citation type="journal article" date="2019" name="Int. J. Syst. Evol. Microbiol.">
        <title>The Global Catalogue of Microorganisms (GCM) 10K type strain sequencing project: providing services to taxonomists for standard genome sequencing and annotation.</title>
        <authorList>
            <consortium name="The Broad Institute Genomics Platform"/>
            <consortium name="The Broad Institute Genome Sequencing Center for Infectious Disease"/>
            <person name="Wu L."/>
            <person name="Ma J."/>
        </authorList>
    </citation>
    <scope>NUCLEOTIDE SEQUENCE [LARGE SCALE GENOMIC DNA]</scope>
    <source>
        <strain evidence="4">JCM 17805</strain>
    </source>
</reference>
<evidence type="ECO:0000313" key="4">
    <source>
        <dbReference type="Proteomes" id="UP001500604"/>
    </source>
</evidence>
<keyword evidence="2" id="KW-0812">Transmembrane</keyword>
<keyword evidence="2" id="KW-0472">Membrane</keyword>
<feature type="transmembrane region" description="Helical" evidence="2">
    <location>
        <begin position="6"/>
        <end position="25"/>
    </location>
</feature>
<evidence type="ECO:0000256" key="2">
    <source>
        <dbReference type="SAM" id="Phobius"/>
    </source>
</evidence>
<dbReference type="EMBL" id="BAABFL010000128">
    <property type="protein sequence ID" value="GAA4649268.1"/>
    <property type="molecule type" value="Genomic_DNA"/>
</dbReference>
<protein>
    <submittedName>
        <fullName evidence="3">Uncharacterized protein</fullName>
    </submittedName>
</protein>
<gene>
    <name evidence="3" type="ORF">GCM10023116_15420</name>
</gene>
<sequence length="96" mass="10803">MFGEFESYIAFLIIIIGFSWAHLFVGSDKTEPADSAVRKPMAKKTTPEVKRVSESDSDFVPASDLRITYEPAHPMGIADWSIYDAPTYLRKPTFKA</sequence>
<name>A0ABP8V1G0_9GAMM</name>